<dbReference type="PANTHER" id="PTHR46268:SF6">
    <property type="entry name" value="UNIVERSAL STRESS PROTEIN UP12"/>
    <property type="match status" value="1"/>
</dbReference>
<dbReference type="PANTHER" id="PTHR46268">
    <property type="entry name" value="STRESS RESPONSE PROTEIN NHAX"/>
    <property type="match status" value="1"/>
</dbReference>
<dbReference type="Gene3D" id="3.40.50.620">
    <property type="entry name" value="HUPs"/>
    <property type="match status" value="2"/>
</dbReference>
<dbReference type="SUPFAM" id="SSF52402">
    <property type="entry name" value="Adenine nucleotide alpha hydrolases-like"/>
    <property type="match status" value="2"/>
</dbReference>
<proteinExistence type="inferred from homology"/>
<dbReference type="CDD" id="cd00293">
    <property type="entry name" value="USP-like"/>
    <property type="match status" value="2"/>
</dbReference>
<gene>
    <name evidence="3" type="ORF">AWN68_14545</name>
</gene>
<evidence type="ECO:0000313" key="4">
    <source>
        <dbReference type="Proteomes" id="UP000075615"/>
    </source>
</evidence>
<dbReference type="InterPro" id="IPR014729">
    <property type="entry name" value="Rossmann-like_a/b/a_fold"/>
</dbReference>
<dbReference type="RefSeq" id="WP_068412451.1">
    <property type="nucleotide sequence ID" value="NZ_LRDB01000003.1"/>
</dbReference>
<keyword evidence="4" id="KW-1185">Reference proteome</keyword>
<dbReference type="OrthoDB" id="9788959at2"/>
<protein>
    <recommendedName>
        <fullName evidence="2">UspA domain-containing protein</fullName>
    </recommendedName>
</protein>
<dbReference type="PRINTS" id="PR01438">
    <property type="entry name" value="UNVRSLSTRESS"/>
</dbReference>
<dbReference type="Proteomes" id="UP000075615">
    <property type="component" value="Unassembled WGS sequence"/>
</dbReference>
<dbReference type="STRING" id="296218.AWN68_14545"/>
<accession>A0A150XUQ9</accession>
<organism evidence="3 4">
    <name type="scientific">Roseivirga echinicomitans</name>
    <dbReference type="NCBI Taxonomy" id="296218"/>
    <lineage>
        <taxon>Bacteria</taxon>
        <taxon>Pseudomonadati</taxon>
        <taxon>Bacteroidota</taxon>
        <taxon>Cytophagia</taxon>
        <taxon>Cytophagales</taxon>
        <taxon>Roseivirgaceae</taxon>
        <taxon>Roseivirga</taxon>
    </lineage>
</organism>
<feature type="domain" description="UspA" evidence="2">
    <location>
        <begin position="153"/>
        <end position="276"/>
    </location>
</feature>
<feature type="domain" description="UspA" evidence="2">
    <location>
        <begin position="4"/>
        <end position="144"/>
    </location>
</feature>
<name>A0A150XUQ9_9BACT</name>
<reference evidence="3 4" key="1">
    <citation type="submission" date="2016-01" db="EMBL/GenBank/DDBJ databases">
        <title>Genome sequencing of Roseivirga echinicomitans KMM 6058.</title>
        <authorList>
            <person name="Selvaratnam C."/>
            <person name="Thevarajoo S."/>
            <person name="Goh K.M."/>
            <person name="Ee R."/>
            <person name="Chan K.-G."/>
            <person name="Chong C.S."/>
        </authorList>
    </citation>
    <scope>NUCLEOTIDE SEQUENCE [LARGE SCALE GENOMIC DNA]</scope>
    <source>
        <strain evidence="3 4">KMM 6058</strain>
    </source>
</reference>
<dbReference type="EMBL" id="LRDB01000003">
    <property type="protein sequence ID" value="KYG82470.1"/>
    <property type="molecule type" value="Genomic_DNA"/>
</dbReference>
<sequence>MRLKTILVPIDFSGCSVKALRFAIGLAEKTEAKLVIMNACQKPAAYTDANIAAYSKKLIREAELNAIEAFEIIKAAVQGLDDVTHEFRVKHAFPQDAIISATLTENIDLIVMGTIGASGIKGILMGSNTYTVIKNVTCPVLAIPIEASENIEFKKIVLAGDYQQTNSKETYQSLVQIAKVFKAEVHILHVSESTLIKDSEVVEAEKLDGYFKGLKHSFHYIIDKHIDAGLQEYIGQNDIDLLAIVAKSHNLIELIFKGSVTKKMAYHSKTPLLVLHQT</sequence>
<dbReference type="AlphaFoldDB" id="A0A150XUQ9"/>
<dbReference type="InterPro" id="IPR006016">
    <property type="entry name" value="UspA"/>
</dbReference>
<comment type="caution">
    <text evidence="3">The sequence shown here is derived from an EMBL/GenBank/DDBJ whole genome shotgun (WGS) entry which is preliminary data.</text>
</comment>
<dbReference type="Pfam" id="PF00582">
    <property type="entry name" value="Usp"/>
    <property type="match status" value="2"/>
</dbReference>
<evidence type="ECO:0000256" key="1">
    <source>
        <dbReference type="ARBA" id="ARBA00008791"/>
    </source>
</evidence>
<comment type="similarity">
    <text evidence="1">Belongs to the universal stress protein A family.</text>
</comment>
<evidence type="ECO:0000259" key="2">
    <source>
        <dbReference type="Pfam" id="PF00582"/>
    </source>
</evidence>
<evidence type="ECO:0000313" key="3">
    <source>
        <dbReference type="EMBL" id="KYG82470.1"/>
    </source>
</evidence>
<dbReference type="InterPro" id="IPR006015">
    <property type="entry name" value="Universal_stress_UspA"/>
</dbReference>